<keyword evidence="2" id="KW-1185">Reference proteome</keyword>
<evidence type="ECO:0000313" key="1">
    <source>
        <dbReference type="EMBL" id="KAJ4426930.1"/>
    </source>
</evidence>
<comment type="caution">
    <text evidence="1">The sequence shown here is derived from an EMBL/GenBank/DDBJ whole genome shotgun (WGS) entry which is preliminary data.</text>
</comment>
<dbReference type="PANTHER" id="PTHR10174">
    <property type="entry name" value="ALPHA-TOCOPHEROL TRANSFER PROTEIN-RELATED"/>
    <property type="match status" value="1"/>
</dbReference>
<dbReference type="InterPro" id="IPR036273">
    <property type="entry name" value="CRAL/TRIO_N_dom_sf"/>
</dbReference>
<dbReference type="SUPFAM" id="SSF46938">
    <property type="entry name" value="CRAL/TRIO N-terminal domain"/>
    <property type="match status" value="1"/>
</dbReference>
<sequence>MSRRHSSSVQTHASMSSDIDSAAFVMRRLRSFRFWHEGDKRKDLDLPHRKKSQNKSGVTDAKKSKFLKIMAKELVFPNREVIEIIWEEYGLDERSIKEAVEMLKDWIQLQPHLPKEEGSLHEARLERWLIRCKNSMERTKQSIDMYYTLKSLSPEIMSDWNTQSKWFKTISKLAYYTPMPQMTPEYDRVVCFGVLSNDPTDLVIEDWYRMSLMTFEIRMCEDYSLRDIFVIDLAHYTLGHVTKFSFSSMKKAETCIVINDVLVQVDEDDDQGKNSDNEEE</sequence>
<protein>
    <submittedName>
        <fullName evidence="1">Uncharacterized protein</fullName>
    </submittedName>
</protein>
<reference evidence="1 2" key="1">
    <citation type="journal article" date="2022" name="Allergy">
        <title>Genome assembly and annotation of Periplaneta americana reveal a comprehensive cockroach allergen profile.</title>
        <authorList>
            <person name="Wang L."/>
            <person name="Xiong Q."/>
            <person name="Saelim N."/>
            <person name="Wang L."/>
            <person name="Nong W."/>
            <person name="Wan A.T."/>
            <person name="Shi M."/>
            <person name="Liu X."/>
            <person name="Cao Q."/>
            <person name="Hui J.H.L."/>
            <person name="Sookrung N."/>
            <person name="Leung T.F."/>
            <person name="Tungtrongchitr A."/>
            <person name="Tsui S.K.W."/>
        </authorList>
    </citation>
    <scope>NUCLEOTIDE SEQUENCE [LARGE SCALE GENOMIC DNA]</scope>
    <source>
        <strain evidence="1">PWHHKU_190912</strain>
    </source>
</reference>
<dbReference type="SUPFAM" id="SSF52087">
    <property type="entry name" value="CRAL/TRIO domain"/>
    <property type="match status" value="1"/>
</dbReference>
<dbReference type="Gene3D" id="3.40.525.10">
    <property type="entry name" value="CRAL-TRIO lipid binding domain"/>
    <property type="match status" value="1"/>
</dbReference>
<dbReference type="InterPro" id="IPR036865">
    <property type="entry name" value="CRAL-TRIO_dom_sf"/>
</dbReference>
<proteinExistence type="predicted"/>
<dbReference type="PANTHER" id="PTHR10174:SF222">
    <property type="entry name" value="GH10083P-RELATED"/>
    <property type="match status" value="1"/>
</dbReference>
<dbReference type="Proteomes" id="UP001148838">
    <property type="component" value="Unassembled WGS sequence"/>
</dbReference>
<gene>
    <name evidence="1" type="ORF">ANN_26729</name>
</gene>
<name>A0ABQ8RZF0_PERAM</name>
<evidence type="ECO:0000313" key="2">
    <source>
        <dbReference type="Proteomes" id="UP001148838"/>
    </source>
</evidence>
<organism evidence="1 2">
    <name type="scientific">Periplaneta americana</name>
    <name type="common">American cockroach</name>
    <name type="synonym">Blatta americana</name>
    <dbReference type="NCBI Taxonomy" id="6978"/>
    <lineage>
        <taxon>Eukaryota</taxon>
        <taxon>Metazoa</taxon>
        <taxon>Ecdysozoa</taxon>
        <taxon>Arthropoda</taxon>
        <taxon>Hexapoda</taxon>
        <taxon>Insecta</taxon>
        <taxon>Pterygota</taxon>
        <taxon>Neoptera</taxon>
        <taxon>Polyneoptera</taxon>
        <taxon>Dictyoptera</taxon>
        <taxon>Blattodea</taxon>
        <taxon>Blattoidea</taxon>
        <taxon>Blattidae</taxon>
        <taxon>Blattinae</taxon>
        <taxon>Periplaneta</taxon>
    </lineage>
</organism>
<accession>A0ABQ8RZF0</accession>
<dbReference type="EMBL" id="JAJSOF020000039">
    <property type="protein sequence ID" value="KAJ4426930.1"/>
    <property type="molecule type" value="Genomic_DNA"/>
</dbReference>